<dbReference type="OrthoDB" id="3392378at2"/>
<proteinExistence type="predicted"/>
<evidence type="ECO:0000259" key="1">
    <source>
        <dbReference type="PROSITE" id="PS50075"/>
    </source>
</evidence>
<reference evidence="2 3" key="1">
    <citation type="submission" date="2018-03" db="EMBL/GenBank/DDBJ databases">
        <title>Genomic Encyclopedia of Archaeal and Bacterial Type Strains, Phase II (KMG-II): from individual species to whole genera.</title>
        <authorList>
            <person name="Goeker M."/>
        </authorList>
    </citation>
    <scope>NUCLEOTIDE SEQUENCE [LARGE SCALE GENOMIC DNA]</scope>
    <source>
        <strain evidence="2 3">DSM 44720</strain>
    </source>
</reference>
<dbReference type="Proteomes" id="UP000239494">
    <property type="component" value="Unassembled WGS sequence"/>
</dbReference>
<feature type="domain" description="Carrier" evidence="1">
    <location>
        <begin position="1"/>
        <end position="81"/>
    </location>
</feature>
<protein>
    <submittedName>
        <fullName evidence="2">Acyl carrier protein</fullName>
    </submittedName>
</protein>
<dbReference type="EMBL" id="PVTF01000009">
    <property type="protein sequence ID" value="PRY38128.1"/>
    <property type="molecule type" value="Genomic_DNA"/>
</dbReference>
<evidence type="ECO:0000313" key="2">
    <source>
        <dbReference type="EMBL" id="PRY38128.1"/>
    </source>
</evidence>
<keyword evidence="3" id="KW-1185">Reference proteome</keyword>
<organism evidence="2 3">
    <name type="scientific">Umezawaea tangerina</name>
    <dbReference type="NCBI Taxonomy" id="84725"/>
    <lineage>
        <taxon>Bacteria</taxon>
        <taxon>Bacillati</taxon>
        <taxon>Actinomycetota</taxon>
        <taxon>Actinomycetes</taxon>
        <taxon>Pseudonocardiales</taxon>
        <taxon>Pseudonocardiaceae</taxon>
        <taxon>Umezawaea</taxon>
    </lineage>
</organism>
<dbReference type="Gene3D" id="1.10.1200.10">
    <property type="entry name" value="ACP-like"/>
    <property type="match status" value="1"/>
</dbReference>
<dbReference type="AlphaFoldDB" id="A0A2T0SXI2"/>
<comment type="caution">
    <text evidence="2">The sequence shown here is derived from an EMBL/GenBank/DDBJ whole genome shotgun (WGS) entry which is preliminary data.</text>
</comment>
<evidence type="ECO:0000313" key="3">
    <source>
        <dbReference type="Proteomes" id="UP000239494"/>
    </source>
</evidence>
<dbReference type="RefSeq" id="WP_106191163.1">
    <property type="nucleotide sequence ID" value="NZ_PVTF01000009.1"/>
</dbReference>
<dbReference type="Pfam" id="PF00550">
    <property type="entry name" value="PP-binding"/>
    <property type="match status" value="1"/>
</dbReference>
<dbReference type="InterPro" id="IPR009081">
    <property type="entry name" value="PP-bd_ACP"/>
</dbReference>
<dbReference type="PROSITE" id="PS50075">
    <property type="entry name" value="CARRIER"/>
    <property type="match status" value="1"/>
</dbReference>
<gene>
    <name evidence="2" type="ORF">CLV43_109348</name>
</gene>
<dbReference type="InterPro" id="IPR036736">
    <property type="entry name" value="ACP-like_sf"/>
</dbReference>
<dbReference type="SUPFAM" id="SSF47336">
    <property type="entry name" value="ACP-like"/>
    <property type="match status" value="1"/>
</dbReference>
<name>A0A2T0SXI2_9PSEU</name>
<accession>A0A2T0SXI2</accession>
<sequence>MDRPSVVKTIVNALSEIMQREYSEVTEETRLFEDLHLDSTSVLTLLMALEDQTGIEVDPESLQMENFQTIGTLADYIEGNLDVSV</sequence>